<sequence>MSAPVPEYLATHVLPRQQMMQLSPSAPIEQTQQVGHTPWTPSPNMQASTDCQNAEFPMTHTYDRGGTPEMTAGRLRRNNSDGTEISDIALELDDIPHSDGDVPEEQPTQGQMQIPFEVKRLMERRRRRRESHNAVERRRRDNINSQITELATLLPETMLVDALSSSLQGGNSGSWTFGPDTAQKAAKNREQLATWCQTNMGYDEQDSSENAQDPREPIPASSCLRISSMKPYAASLAPVNFDNPALAAAQAKPNKGIILRKSVEYIRQLQQFLDIQMQRNRMLETELRTVYRQQDKTRDRATVVPPVLLTDAYLSEGSSHSALGKDRTVIKQEAEACPVQTP</sequence>
<keyword evidence="4" id="KW-0539">Nucleus</keyword>
<dbReference type="SUPFAM" id="SSF47459">
    <property type="entry name" value="HLH, helix-loop-helix DNA-binding domain"/>
    <property type="match status" value="1"/>
</dbReference>
<feature type="domain" description="BHLH" evidence="6">
    <location>
        <begin position="127"/>
        <end position="269"/>
    </location>
</feature>
<dbReference type="Proteomes" id="UP000232875">
    <property type="component" value="Unassembled WGS sequence"/>
</dbReference>
<keyword evidence="2" id="KW-0805">Transcription regulation</keyword>
<evidence type="ECO:0000256" key="5">
    <source>
        <dbReference type="SAM" id="MobiDB-lite"/>
    </source>
</evidence>
<evidence type="ECO:0000256" key="3">
    <source>
        <dbReference type="ARBA" id="ARBA00023163"/>
    </source>
</evidence>
<dbReference type="GO" id="GO:0000981">
    <property type="term" value="F:DNA-binding transcription factor activity, RNA polymerase II-specific"/>
    <property type="evidence" value="ECO:0007669"/>
    <property type="project" value="TreeGrafter"/>
</dbReference>
<dbReference type="InterPro" id="IPR051732">
    <property type="entry name" value="USF"/>
</dbReference>
<dbReference type="SMART" id="SM00353">
    <property type="entry name" value="HLH"/>
    <property type="match status" value="1"/>
</dbReference>
<accession>A0A2N1JDN4</accession>
<feature type="compositionally biased region" description="Polar residues" evidence="5">
    <location>
        <begin position="42"/>
        <end position="52"/>
    </location>
</feature>
<dbReference type="STRING" id="2020962.A0A2N1JDN4"/>
<dbReference type="PROSITE" id="PS50888">
    <property type="entry name" value="BHLH"/>
    <property type="match status" value="1"/>
</dbReference>
<dbReference type="Pfam" id="PF00010">
    <property type="entry name" value="HLH"/>
    <property type="match status" value="1"/>
</dbReference>
<dbReference type="AlphaFoldDB" id="A0A2N1JDN4"/>
<protein>
    <recommendedName>
        <fullName evidence="6">BHLH domain-containing protein</fullName>
    </recommendedName>
</protein>
<feature type="region of interest" description="Disordered" evidence="5">
    <location>
        <begin position="29"/>
        <end position="80"/>
    </location>
</feature>
<organism evidence="7 8">
    <name type="scientific">Malassezia vespertilionis</name>
    <dbReference type="NCBI Taxonomy" id="2020962"/>
    <lineage>
        <taxon>Eukaryota</taxon>
        <taxon>Fungi</taxon>
        <taxon>Dikarya</taxon>
        <taxon>Basidiomycota</taxon>
        <taxon>Ustilaginomycotina</taxon>
        <taxon>Malasseziomycetes</taxon>
        <taxon>Malasseziales</taxon>
        <taxon>Malasseziaceae</taxon>
        <taxon>Malassezia</taxon>
    </lineage>
</organism>
<dbReference type="Gene3D" id="4.10.280.10">
    <property type="entry name" value="Helix-loop-helix DNA-binding domain"/>
    <property type="match status" value="1"/>
</dbReference>
<dbReference type="GO" id="GO:0000978">
    <property type="term" value="F:RNA polymerase II cis-regulatory region sequence-specific DNA binding"/>
    <property type="evidence" value="ECO:0007669"/>
    <property type="project" value="TreeGrafter"/>
</dbReference>
<dbReference type="GO" id="GO:0005634">
    <property type="term" value="C:nucleus"/>
    <property type="evidence" value="ECO:0007669"/>
    <property type="project" value="UniProtKB-SubCell"/>
</dbReference>
<evidence type="ECO:0000256" key="2">
    <source>
        <dbReference type="ARBA" id="ARBA00023015"/>
    </source>
</evidence>
<dbReference type="OrthoDB" id="690068at2759"/>
<dbReference type="InterPro" id="IPR036638">
    <property type="entry name" value="HLH_DNA-bd_sf"/>
</dbReference>
<evidence type="ECO:0000259" key="6">
    <source>
        <dbReference type="PROSITE" id="PS50888"/>
    </source>
</evidence>
<evidence type="ECO:0000313" key="7">
    <source>
        <dbReference type="EMBL" id="PKI84658.1"/>
    </source>
</evidence>
<name>A0A2N1JDN4_9BASI</name>
<dbReference type="PANTHER" id="PTHR46117:SF3">
    <property type="entry name" value="FI24210P1"/>
    <property type="match status" value="1"/>
</dbReference>
<dbReference type="InterPro" id="IPR011598">
    <property type="entry name" value="bHLH_dom"/>
</dbReference>
<reference evidence="7 8" key="1">
    <citation type="submission" date="2017-10" db="EMBL/GenBank/DDBJ databases">
        <title>A novel species of cold-tolerant Malassezia isolated from bats.</title>
        <authorList>
            <person name="Lorch J.M."/>
            <person name="Palmer J.M."/>
            <person name="Vanderwolf K.J."/>
            <person name="Schmidt K.Z."/>
            <person name="Verant M.L."/>
            <person name="Weller T.J."/>
            <person name="Blehert D.S."/>
        </authorList>
    </citation>
    <scope>NUCLEOTIDE SEQUENCE [LARGE SCALE GENOMIC DNA]</scope>
    <source>
        <strain evidence="7 8">NWHC:44797-103</strain>
    </source>
</reference>
<evidence type="ECO:0000313" key="8">
    <source>
        <dbReference type="Proteomes" id="UP000232875"/>
    </source>
</evidence>
<keyword evidence="3" id="KW-0804">Transcription</keyword>
<comment type="subcellular location">
    <subcellularLocation>
        <location evidence="1">Nucleus</location>
    </subcellularLocation>
</comment>
<evidence type="ECO:0000256" key="4">
    <source>
        <dbReference type="ARBA" id="ARBA00023242"/>
    </source>
</evidence>
<dbReference type="PANTHER" id="PTHR46117">
    <property type="entry name" value="FI24210P1"/>
    <property type="match status" value="1"/>
</dbReference>
<gene>
    <name evidence="7" type="ORF">MVES_001574</name>
</gene>
<dbReference type="GO" id="GO:0046983">
    <property type="term" value="F:protein dimerization activity"/>
    <property type="evidence" value="ECO:0007669"/>
    <property type="project" value="InterPro"/>
</dbReference>
<proteinExistence type="predicted"/>
<evidence type="ECO:0000256" key="1">
    <source>
        <dbReference type="ARBA" id="ARBA00004123"/>
    </source>
</evidence>
<keyword evidence="8" id="KW-1185">Reference proteome</keyword>
<dbReference type="EMBL" id="KZ454989">
    <property type="protein sequence ID" value="PKI84658.1"/>
    <property type="molecule type" value="Genomic_DNA"/>
</dbReference>